<dbReference type="GO" id="GO:0005524">
    <property type="term" value="F:ATP binding"/>
    <property type="evidence" value="ECO:0007669"/>
    <property type="project" value="UniProtKB-KW"/>
</dbReference>
<dbReference type="RefSeq" id="WP_114583925.1">
    <property type="nucleotide sequence ID" value="NZ_QPMH01000043.1"/>
</dbReference>
<protein>
    <submittedName>
        <fullName evidence="7">ABC transporter ATP-binding protein</fullName>
    </submittedName>
</protein>
<evidence type="ECO:0000313" key="8">
    <source>
        <dbReference type="Proteomes" id="UP000253941"/>
    </source>
</evidence>
<dbReference type="EMBL" id="QPMH01000043">
    <property type="protein sequence ID" value="RDD60138.1"/>
    <property type="molecule type" value="Genomic_DNA"/>
</dbReference>
<dbReference type="CDD" id="cd03220">
    <property type="entry name" value="ABC_KpsT_Wzt"/>
    <property type="match status" value="1"/>
</dbReference>
<dbReference type="InterPro" id="IPR003593">
    <property type="entry name" value="AAA+_ATPase"/>
</dbReference>
<dbReference type="Gene3D" id="3.40.50.300">
    <property type="entry name" value="P-loop containing nucleotide triphosphate hydrolases"/>
    <property type="match status" value="1"/>
</dbReference>
<dbReference type="InterPro" id="IPR015860">
    <property type="entry name" value="ABC_transpr_TagH-like"/>
</dbReference>
<sequence>MTDQTEQRTQDTVILLDQISKDYVLYDRPSEMIWDAFRVDRFVPFVRPRERKKFSALRGVDLEVKRGERVALIGRNGAGKSTLLKVITGAIPQTAGRREVTNSIEAIFDAGVGFHPDLTGRANVESALKLRLHSDLSRWREAVEDALDFAELGEFADQPVRVYSKGMQARLSFAVATAIRPDIVVIDEVMGAGDAYFSAKSARRMKSLLGGEGTLLLVSHSTGLAMQFCDRAIWIERGEIVKQGSALNVVKAYEQFIENLRTSGERSVAAQTLNDNTFRRDLLKSALAQAEEKAKEVKKPADGDTAKEPDSKPNERGAIDDESADPAESSSSGAASDVECGKPSDTASSPPAQSAAAVPADARRGVPDTGGQANDAHWSASGSSEASERGAKNYVDAGHAEDAAGVSSNVITESGISRWPRRRSGLKLTSVNLLGCDGAPKNVLDIGESFRIFFAFEIEENREFYCRFVVLFFKPDGQWLSRHISDSEHISGIAGRTYTKELVFDKNYFGPGPVIFTIAAFDSQDAIRLEDNLETLSRSFEFRILSPDPKETSVILHPCDWTTSQLIEEDLVDPIQEGDRTRHPTSR</sequence>
<dbReference type="SMART" id="SM00382">
    <property type="entry name" value="AAA"/>
    <property type="match status" value="1"/>
</dbReference>
<feature type="domain" description="ABC transporter" evidence="6">
    <location>
        <begin position="37"/>
        <end position="262"/>
    </location>
</feature>
<feature type="compositionally biased region" description="Low complexity" evidence="5">
    <location>
        <begin position="326"/>
        <end position="360"/>
    </location>
</feature>
<reference evidence="7 8" key="1">
    <citation type="submission" date="2018-07" db="EMBL/GenBank/DDBJ databases">
        <title>Venubactetium sediminum gen. nov., sp. nov., isolated from a marine solar saltern.</title>
        <authorList>
            <person name="Wang S."/>
        </authorList>
    </citation>
    <scope>NUCLEOTIDE SEQUENCE [LARGE SCALE GENOMIC DNA]</scope>
    <source>
        <strain evidence="7 8">WD2A32</strain>
    </source>
</reference>
<dbReference type="InterPro" id="IPR050683">
    <property type="entry name" value="Bact_Polysacc_Export_ATP-bd"/>
</dbReference>
<evidence type="ECO:0000256" key="1">
    <source>
        <dbReference type="ARBA" id="ARBA00005417"/>
    </source>
</evidence>
<keyword evidence="3" id="KW-0547">Nucleotide-binding</keyword>
<proteinExistence type="inferred from homology"/>
<dbReference type="AlphaFoldDB" id="A0A369T4H3"/>
<accession>A0A369T4H3</accession>
<keyword evidence="4 7" id="KW-0067">ATP-binding</keyword>
<dbReference type="InterPro" id="IPR003439">
    <property type="entry name" value="ABC_transporter-like_ATP-bd"/>
</dbReference>
<dbReference type="GO" id="GO:0016887">
    <property type="term" value="F:ATP hydrolysis activity"/>
    <property type="evidence" value="ECO:0007669"/>
    <property type="project" value="InterPro"/>
</dbReference>
<name>A0A369T4H3_9PROT</name>
<dbReference type="PROSITE" id="PS00211">
    <property type="entry name" value="ABC_TRANSPORTER_1"/>
    <property type="match status" value="1"/>
</dbReference>
<comment type="caution">
    <text evidence="7">The sequence shown here is derived from an EMBL/GenBank/DDBJ whole genome shotgun (WGS) entry which is preliminary data.</text>
</comment>
<evidence type="ECO:0000259" key="6">
    <source>
        <dbReference type="PROSITE" id="PS50893"/>
    </source>
</evidence>
<comment type="similarity">
    <text evidence="1">Belongs to the ABC transporter superfamily.</text>
</comment>
<dbReference type="PROSITE" id="PS50893">
    <property type="entry name" value="ABC_TRANSPORTER_2"/>
    <property type="match status" value="1"/>
</dbReference>
<evidence type="ECO:0000313" key="7">
    <source>
        <dbReference type="EMBL" id="RDD60138.1"/>
    </source>
</evidence>
<feature type="region of interest" description="Disordered" evidence="5">
    <location>
        <begin position="291"/>
        <end position="391"/>
    </location>
</feature>
<dbReference type="InterPro" id="IPR027417">
    <property type="entry name" value="P-loop_NTPase"/>
</dbReference>
<feature type="compositionally biased region" description="Basic and acidic residues" evidence="5">
    <location>
        <begin position="291"/>
        <end position="319"/>
    </location>
</feature>
<evidence type="ECO:0000256" key="2">
    <source>
        <dbReference type="ARBA" id="ARBA00022448"/>
    </source>
</evidence>
<dbReference type="SUPFAM" id="SSF52540">
    <property type="entry name" value="P-loop containing nucleoside triphosphate hydrolases"/>
    <property type="match status" value="1"/>
</dbReference>
<gene>
    <name evidence="7" type="ORF">DRB17_19670</name>
</gene>
<dbReference type="Pfam" id="PF00005">
    <property type="entry name" value="ABC_tran"/>
    <property type="match status" value="1"/>
</dbReference>
<keyword evidence="2" id="KW-0813">Transport</keyword>
<dbReference type="InterPro" id="IPR017871">
    <property type="entry name" value="ABC_transporter-like_CS"/>
</dbReference>
<dbReference type="GO" id="GO:0016020">
    <property type="term" value="C:membrane"/>
    <property type="evidence" value="ECO:0007669"/>
    <property type="project" value="InterPro"/>
</dbReference>
<dbReference type="Proteomes" id="UP000253941">
    <property type="component" value="Unassembled WGS sequence"/>
</dbReference>
<evidence type="ECO:0000256" key="5">
    <source>
        <dbReference type="SAM" id="MobiDB-lite"/>
    </source>
</evidence>
<evidence type="ECO:0000256" key="4">
    <source>
        <dbReference type="ARBA" id="ARBA00022840"/>
    </source>
</evidence>
<evidence type="ECO:0000256" key="3">
    <source>
        <dbReference type="ARBA" id="ARBA00022741"/>
    </source>
</evidence>
<organism evidence="7 8">
    <name type="scientific">Ferruginivarius sediminum</name>
    <dbReference type="NCBI Taxonomy" id="2661937"/>
    <lineage>
        <taxon>Bacteria</taxon>
        <taxon>Pseudomonadati</taxon>
        <taxon>Pseudomonadota</taxon>
        <taxon>Alphaproteobacteria</taxon>
        <taxon>Rhodospirillales</taxon>
        <taxon>Rhodospirillaceae</taxon>
        <taxon>Ferruginivarius</taxon>
    </lineage>
</organism>
<dbReference type="GO" id="GO:0140359">
    <property type="term" value="F:ABC-type transporter activity"/>
    <property type="evidence" value="ECO:0007669"/>
    <property type="project" value="InterPro"/>
</dbReference>
<dbReference type="PANTHER" id="PTHR46743">
    <property type="entry name" value="TEICHOIC ACIDS EXPORT ATP-BINDING PROTEIN TAGH"/>
    <property type="match status" value="1"/>
</dbReference>
<dbReference type="PANTHER" id="PTHR46743:SF2">
    <property type="entry name" value="TEICHOIC ACIDS EXPORT ATP-BINDING PROTEIN TAGH"/>
    <property type="match status" value="1"/>
</dbReference>
<keyword evidence="8" id="KW-1185">Reference proteome</keyword>